<proteinExistence type="predicted"/>
<evidence type="ECO:0000256" key="1">
    <source>
        <dbReference type="ARBA" id="ARBA00022553"/>
    </source>
</evidence>
<dbReference type="EMBL" id="BARS01050084">
    <property type="protein sequence ID" value="GAG45059.1"/>
    <property type="molecule type" value="Genomic_DNA"/>
</dbReference>
<dbReference type="PANTHER" id="PTHR45339:SF1">
    <property type="entry name" value="HYBRID SIGNAL TRANSDUCTION HISTIDINE KINASE J"/>
    <property type="match status" value="1"/>
</dbReference>
<sequence length="240" mass="26168">DLTEFEGLPVLVVDDNATNRRILEGMLKSWRMSPTAACSGSEALAAMTRSRDAGTPFRLVLLDVSMPKMDGFTFAQTLRQHPEFADVVIIMLTSATQRSDASRCHELGIAAYHTKPVKESDLLDAILIAFGKRPAHDEAVEAGADEASPEGPARLRILLAEDNVVNQKLIETLLGKEGHSVVVVGNGHKAVEAVKNDSFDLVLMDVHMPVLDGLKATAQIREHERETDRRVPIIAMTAHS</sequence>
<gene>
    <name evidence="4" type="ORF">S01H1_74832</name>
</gene>
<organism evidence="4">
    <name type="scientific">marine sediment metagenome</name>
    <dbReference type="NCBI Taxonomy" id="412755"/>
    <lineage>
        <taxon>unclassified sequences</taxon>
        <taxon>metagenomes</taxon>
        <taxon>ecological metagenomes</taxon>
    </lineage>
</organism>
<reference evidence="4" key="1">
    <citation type="journal article" date="2014" name="Front. Microbiol.">
        <title>High frequency of phylogenetically diverse reductive dehalogenase-homologous genes in deep subseafloor sedimentary metagenomes.</title>
        <authorList>
            <person name="Kawai M."/>
            <person name="Futagami T."/>
            <person name="Toyoda A."/>
            <person name="Takaki Y."/>
            <person name="Nishi S."/>
            <person name="Hori S."/>
            <person name="Arai W."/>
            <person name="Tsubouchi T."/>
            <person name="Morono Y."/>
            <person name="Uchiyama I."/>
            <person name="Ito T."/>
            <person name="Fujiyama A."/>
            <person name="Inagaki F."/>
            <person name="Takami H."/>
        </authorList>
    </citation>
    <scope>NUCLEOTIDE SEQUENCE</scope>
    <source>
        <strain evidence="4">Expedition CK06-06</strain>
    </source>
</reference>
<dbReference type="AlphaFoldDB" id="X0XPH1"/>
<dbReference type="Gene3D" id="3.40.50.2300">
    <property type="match status" value="2"/>
</dbReference>
<feature type="domain" description="Response regulatory" evidence="3">
    <location>
        <begin position="156"/>
        <end position="240"/>
    </location>
</feature>
<dbReference type="InterPro" id="IPR001789">
    <property type="entry name" value="Sig_transdc_resp-reg_receiver"/>
</dbReference>
<evidence type="ECO:0000256" key="2">
    <source>
        <dbReference type="ARBA" id="ARBA00023012"/>
    </source>
</evidence>
<evidence type="ECO:0000313" key="4">
    <source>
        <dbReference type="EMBL" id="GAG45059.1"/>
    </source>
</evidence>
<dbReference type="CDD" id="cd17546">
    <property type="entry name" value="REC_hyHK_CKI1_RcsC-like"/>
    <property type="match status" value="2"/>
</dbReference>
<keyword evidence="1" id="KW-0597">Phosphoprotein</keyword>
<evidence type="ECO:0000259" key="3">
    <source>
        <dbReference type="PROSITE" id="PS50110"/>
    </source>
</evidence>
<dbReference type="Pfam" id="PF00072">
    <property type="entry name" value="Response_reg"/>
    <property type="match status" value="2"/>
</dbReference>
<dbReference type="GO" id="GO:0000160">
    <property type="term" value="P:phosphorelay signal transduction system"/>
    <property type="evidence" value="ECO:0007669"/>
    <property type="project" value="UniProtKB-KW"/>
</dbReference>
<dbReference type="InterPro" id="IPR011006">
    <property type="entry name" value="CheY-like_superfamily"/>
</dbReference>
<dbReference type="SUPFAM" id="SSF52172">
    <property type="entry name" value="CheY-like"/>
    <property type="match status" value="2"/>
</dbReference>
<feature type="domain" description="Response regulatory" evidence="3">
    <location>
        <begin position="9"/>
        <end position="130"/>
    </location>
</feature>
<feature type="non-terminal residue" evidence="4">
    <location>
        <position position="240"/>
    </location>
</feature>
<protein>
    <recommendedName>
        <fullName evidence="3">Response regulatory domain-containing protein</fullName>
    </recommendedName>
</protein>
<accession>X0XPH1</accession>
<feature type="non-terminal residue" evidence="4">
    <location>
        <position position="1"/>
    </location>
</feature>
<dbReference type="SMART" id="SM00448">
    <property type="entry name" value="REC"/>
    <property type="match status" value="2"/>
</dbReference>
<comment type="caution">
    <text evidence="4">The sequence shown here is derived from an EMBL/GenBank/DDBJ whole genome shotgun (WGS) entry which is preliminary data.</text>
</comment>
<name>X0XPH1_9ZZZZ</name>
<dbReference type="PROSITE" id="PS50110">
    <property type="entry name" value="RESPONSE_REGULATORY"/>
    <property type="match status" value="2"/>
</dbReference>
<keyword evidence="2" id="KW-0902">Two-component regulatory system</keyword>
<dbReference type="PANTHER" id="PTHR45339">
    <property type="entry name" value="HYBRID SIGNAL TRANSDUCTION HISTIDINE KINASE J"/>
    <property type="match status" value="1"/>
</dbReference>